<dbReference type="EMBL" id="FNUV01000002">
    <property type="protein sequence ID" value="SEF56949.1"/>
    <property type="molecule type" value="Genomic_DNA"/>
</dbReference>
<evidence type="ECO:0000313" key="2">
    <source>
        <dbReference type="EMBL" id="SEF56949.1"/>
    </source>
</evidence>
<accession>A0A1H5T2E1</accession>
<dbReference type="Proteomes" id="UP000236735">
    <property type="component" value="Unassembled WGS sequence"/>
</dbReference>
<reference evidence="2 3" key="1">
    <citation type="submission" date="2016-10" db="EMBL/GenBank/DDBJ databases">
        <authorList>
            <person name="de Groot N.N."/>
        </authorList>
    </citation>
    <scope>NUCLEOTIDE SEQUENCE [LARGE SCALE GENOMIC DNA]</scope>
    <source>
        <strain evidence="2 3">AR32</strain>
    </source>
</reference>
<dbReference type="AlphaFoldDB" id="A0A1H5T2E1"/>
<gene>
    <name evidence="2" type="ORF">SAMN05216354_0830</name>
</gene>
<protein>
    <submittedName>
        <fullName evidence="2">Uncharacterized protein</fullName>
    </submittedName>
</protein>
<evidence type="ECO:0000313" key="3">
    <source>
        <dbReference type="Proteomes" id="UP000236735"/>
    </source>
</evidence>
<keyword evidence="1" id="KW-0732">Signal</keyword>
<organism evidence="2 3">
    <name type="scientific">Xylanibacter ruminicola</name>
    <name type="common">Prevotella ruminicola</name>
    <dbReference type="NCBI Taxonomy" id="839"/>
    <lineage>
        <taxon>Bacteria</taxon>
        <taxon>Pseudomonadati</taxon>
        <taxon>Bacteroidota</taxon>
        <taxon>Bacteroidia</taxon>
        <taxon>Bacteroidales</taxon>
        <taxon>Prevotellaceae</taxon>
        <taxon>Xylanibacter</taxon>
    </lineage>
</organism>
<evidence type="ECO:0000256" key="1">
    <source>
        <dbReference type="SAM" id="SignalP"/>
    </source>
</evidence>
<feature type="signal peptide" evidence="1">
    <location>
        <begin position="1"/>
        <end position="21"/>
    </location>
</feature>
<dbReference type="RefSeq" id="WP_146063086.1">
    <property type="nucleotide sequence ID" value="NZ_FNUV01000002.1"/>
</dbReference>
<proteinExistence type="predicted"/>
<sequence>MNRKVLLSFALALTMSLNVHAGDGDENPFPTHFPVPHRAPRQQPAVTVNNIGNGTAIIQFNKDAKRVEVEFYRNGIFVGFEGFVSVEASSILTISADDYSADSFAVIVNGKEVYAGDF</sequence>
<feature type="chain" id="PRO_5009284581" evidence="1">
    <location>
        <begin position="22"/>
        <end position="118"/>
    </location>
</feature>
<name>A0A1H5T2E1_XYLRU</name>